<evidence type="ECO:0000256" key="1">
    <source>
        <dbReference type="SAM" id="MobiDB-lite"/>
    </source>
</evidence>
<reference evidence="2" key="2">
    <citation type="journal article" date="2021" name="Microbiome">
        <title>Successional dynamics and alternative stable states in a saline activated sludge microbial community over 9 years.</title>
        <authorList>
            <person name="Wang Y."/>
            <person name="Ye J."/>
            <person name="Ju F."/>
            <person name="Liu L."/>
            <person name="Boyd J.A."/>
            <person name="Deng Y."/>
            <person name="Parks D.H."/>
            <person name="Jiang X."/>
            <person name="Yin X."/>
            <person name="Woodcroft B.J."/>
            <person name="Tyson G.W."/>
            <person name="Hugenholtz P."/>
            <person name="Polz M.F."/>
            <person name="Zhang T."/>
        </authorList>
    </citation>
    <scope>NUCLEOTIDE SEQUENCE</scope>
    <source>
        <strain evidence="2">HKST-UBA02</strain>
    </source>
</reference>
<comment type="caution">
    <text evidence="2">The sequence shown here is derived from an EMBL/GenBank/DDBJ whole genome shotgun (WGS) entry which is preliminary data.</text>
</comment>
<dbReference type="Gene3D" id="2.60.40.10">
    <property type="entry name" value="Immunoglobulins"/>
    <property type="match status" value="1"/>
</dbReference>
<dbReference type="AlphaFoldDB" id="A0A956NC38"/>
<evidence type="ECO:0000313" key="2">
    <source>
        <dbReference type="EMBL" id="MCA9756490.1"/>
    </source>
</evidence>
<dbReference type="Gene3D" id="2.60.40.4070">
    <property type="match status" value="1"/>
</dbReference>
<dbReference type="Proteomes" id="UP000739538">
    <property type="component" value="Unassembled WGS sequence"/>
</dbReference>
<organism evidence="2 3">
    <name type="scientific">Eiseniibacteriota bacterium</name>
    <dbReference type="NCBI Taxonomy" id="2212470"/>
    <lineage>
        <taxon>Bacteria</taxon>
        <taxon>Candidatus Eiseniibacteriota</taxon>
    </lineage>
</organism>
<sequence>MSLQTPHESATRHDPPFGAAARSSLRTRTAVLGATCLLVGGLHLVGASPFVSSVAAATIQSTPAGGPWGTASTWIGGVVPVSADDVVLDGPVTVTGTSGACATLVVTSAGTLSNGATTPATLEVTGSAINQGTIEDGIQVFHLRVGGDLTNEGDWLNATTTFVGTQDQALTQSGTALFESHLQADVTATGTLFVNSPFALLGDFDQEGRDVVLAPDCPITLRAGVLSGNLDCQGNEIQFETWSYMKNATLDSAVLRGFAGVTSLVTFTTSVTVLDRMANVRTFGPGHANVDGDLINYGIIEFDDYSFTVDVTGDLECYGVVRNSHITFSGPGDHHLTMGPDGDIGTLLFLPEFQTVTLFVDTDARITDGISTGLGSVVVAPGSEVFLDGGVIVGTSLVMPGSTLRVEGLFGRIDVDSAQVPVLEGTIQIVGPTTFVDDIEIHGSFENYNFGVAEVTFLGNVTNHGHFMNGDQPVVVHAHGNLYNRGVWDNDAVRIEGSEAQTVEIGAGIDVPEFVLAAGFSSSAYQWFKDDTPVLGQTTDEFLLITVGADDVGTYRCEGGEGQSREIVIQVSDVAGVPGETGSGDGVGPNDGAGDGSGEGSVVPGNGGSTGLVALSSARPNPIRRHDVFAGAVASFELRLTSPQHVDAAVFDARGREVGQLVSGELSAGTHVLEWDPSGTPSGVYFVKAWAGGSEPLHSRIVVVP</sequence>
<proteinExistence type="predicted"/>
<accession>A0A956NC38</accession>
<evidence type="ECO:0008006" key="4">
    <source>
        <dbReference type="Google" id="ProtNLM"/>
    </source>
</evidence>
<gene>
    <name evidence="2" type="ORF">KDA27_11865</name>
</gene>
<name>A0A956NC38_UNCEI</name>
<dbReference type="InterPro" id="IPR013783">
    <property type="entry name" value="Ig-like_fold"/>
</dbReference>
<feature type="region of interest" description="Disordered" evidence="1">
    <location>
        <begin position="578"/>
        <end position="614"/>
    </location>
</feature>
<protein>
    <recommendedName>
        <fullName evidence="4">T9SS type A sorting domain-containing protein</fullName>
    </recommendedName>
</protein>
<evidence type="ECO:0000313" key="3">
    <source>
        <dbReference type="Proteomes" id="UP000739538"/>
    </source>
</evidence>
<feature type="compositionally biased region" description="Gly residues" evidence="1">
    <location>
        <begin position="579"/>
        <end position="610"/>
    </location>
</feature>
<dbReference type="EMBL" id="JAGQHS010000055">
    <property type="protein sequence ID" value="MCA9756490.1"/>
    <property type="molecule type" value="Genomic_DNA"/>
</dbReference>
<reference evidence="2" key="1">
    <citation type="submission" date="2020-04" db="EMBL/GenBank/DDBJ databases">
        <authorList>
            <person name="Zhang T."/>
        </authorList>
    </citation>
    <scope>NUCLEOTIDE SEQUENCE</scope>
    <source>
        <strain evidence="2">HKST-UBA02</strain>
    </source>
</reference>